<dbReference type="PANTHER" id="PTHR44191">
    <property type="entry name" value="TRANSCRIPTION FACTOR KUA1"/>
    <property type="match status" value="1"/>
</dbReference>
<evidence type="ECO:0000313" key="10">
    <source>
        <dbReference type="EMBL" id="KAG6518215.1"/>
    </source>
</evidence>
<feature type="compositionally biased region" description="Basic and acidic residues" evidence="6">
    <location>
        <begin position="27"/>
        <end position="41"/>
    </location>
</feature>
<dbReference type="Gene3D" id="1.10.10.60">
    <property type="entry name" value="Homeodomain-like"/>
    <property type="match status" value="1"/>
</dbReference>
<evidence type="ECO:0000259" key="7">
    <source>
        <dbReference type="PROSITE" id="PS50090"/>
    </source>
</evidence>
<dbReference type="InterPro" id="IPR001005">
    <property type="entry name" value="SANT/Myb"/>
</dbReference>
<dbReference type="CDD" id="cd00167">
    <property type="entry name" value="SANT"/>
    <property type="match status" value="1"/>
</dbReference>
<dbReference type="GO" id="GO:0009739">
    <property type="term" value="P:response to gibberellin"/>
    <property type="evidence" value="ECO:0007669"/>
    <property type="project" value="TreeGrafter"/>
</dbReference>
<evidence type="ECO:0000259" key="8">
    <source>
        <dbReference type="PROSITE" id="PS51293"/>
    </source>
</evidence>
<keyword evidence="3" id="KW-0238">DNA-binding</keyword>
<dbReference type="InterPro" id="IPR017884">
    <property type="entry name" value="SANT_dom"/>
</dbReference>
<dbReference type="FunFam" id="1.10.10.60:FF:000009">
    <property type="entry name" value="transcription factor MYB1R1"/>
    <property type="match status" value="1"/>
</dbReference>
<comment type="caution">
    <text evidence="10">The sequence shown here is derived from an EMBL/GenBank/DDBJ whole genome shotgun (WGS) entry which is preliminary data.</text>
</comment>
<dbReference type="InterPro" id="IPR006447">
    <property type="entry name" value="Myb_dom_plants"/>
</dbReference>
<dbReference type="PROSITE" id="PS50090">
    <property type="entry name" value="MYB_LIKE"/>
    <property type="match status" value="1"/>
</dbReference>
<feature type="compositionally biased region" description="Low complexity" evidence="6">
    <location>
        <begin position="98"/>
        <end position="120"/>
    </location>
</feature>
<keyword evidence="4" id="KW-0804">Transcription</keyword>
<feature type="region of interest" description="Disordered" evidence="6">
    <location>
        <begin position="95"/>
        <end position="156"/>
    </location>
</feature>
<dbReference type="SUPFAM" id="SSF46689">
    <property type="entry name" value="Homeodomain-like"/>
    <property type="match status" value="1"/>
</dbReference>
<keyword evidence="5" id="KW-0539">Nucleus</keyword>
<dbReference type="Pfam" id="PF00249">
    <property type="entry name" value="Myb_DNA-binding"/>
    <property type="match status" value="1"/>
</dbReference>
<evidence type="ECO:0000313" key="11">
    <source>
        <dbReference type="Proteomes" id="UP000734854"/>
    </source>
</evidence>
<organism evidence="10 11">
    <name type="scientific">Zingiber officinale</name>
    <name type="common">Ginger</name>
    <name type="synonym">Amomum zingiber</name>
    <dbReference type="NCBI Taxonomy" id="94328"/>
    <lineage>
        <taxon>Eukaryota</taxon>
        <taxon>Viridiplantae</taxon>
        <taxon>Streptophyta</taxon>
        <taxon>Embryophyta</taxon>
        <taxon>Tracheophyta</taxon>
        <taxon>Spermatophyta</taxon>
        <taxon>Magnoliopsida</taxon>
        <taxon>Liliopsida</taxon>
        <taxon>Zingiberales</taxon>
        <taxon>Zingiberaceae</taxon>
        <taxon>Zingiber</taxon>
    </lineage>
</organism>
<feature type="domain" description="HTH myb-type" evidence="9">
    <location>
        <begin position="150"/>
        <end position="206"/>
    </location>
</feature>
<feature type="region of interest" description="Disordered" evidence="6">
    <location>
        <begin position="19"/>
        <end position="46"/>
    </location>
</feature>
<feature type="domain" description="Myb-like" evidence="7">
    <location>
        <begin position="150"/>
        <end position="202"/>
    </location>
</feature>
<dbReference type="SMART" id="SM00717">
    <property type="entry name" value="SANT"/>
    <property type="match status" value="1"/>
</dbReference>
<evidence type="ECO:0000259" key="9">
    <source>
        <dbReference type="PROSITE" id="PS51294"/>
    </source>
</evidence>
<name>A0A8J5HJ38_ZINOF</name>
<evidence type="ECO:0000256" key="1">
    <source>
        <dbReference type="ARBA" id="ARBA00004123"/>
    </source>
</evidence>
<dbReference type="PROSITE" id="PS51293">
    <property type="entry name" value="SANT"/>
    <property type="match status" value="1"/>
</dbReference>
<evidence type="ECO:0000256" key="2">
    <source>
        <dbReference type="ARBA" id="ARBA00023015"/>
    </source>
</evidence>
<comment type="subcellular location">
    <subcellularLocation>
        <location evidence="1">Nucleus</location>
    </subcellularLocation>
</comment>
<evidence type="ECO:0000256" key="3">
    <source>
        <dbReference type="ARBA" id="ARBA00023125"/>
    </source>
</evidence>
<dbReference type="GO" id="GO:0009723">
    <property type="term" value="P:response to ethylene"/>
    <property type="evidence" value="ECO:0007669"/>
    <property type="project" value="TreeGrafter"/>
</dbReference>
<reference evidence="10 11" key="1">
    <citation type="submission" date="2020-08" db="EMBL/GenBank/DDBJ databases">
        <title>Plant Genome Project.</title>
        <authorList>
            <person name="Zhang R.-G."/>
        </authorList>
    </citation>
    <scope>NUCLEOTIDE SEQUENCE [LARGE SCALE GENOMIC DNA]</scope>
    <source>
        <tissue evidence="10">Rhizome</tissue>
    </source>
</reference>
<dbReference type="PANTHER" id="PTHR44191:SF4">
    <property type="entry name" value="OS01G0187900 PROTEIN"/>
    <property type="match status" value="1"/>
</dbReference>
<feature type="domain" description="SANT" evidence="8">
    <location>
        <begin position="158"/>
        <end position="206"/>
    </location>
</feature>
<dbReference type="GO" id="GO:0009744">
    <property type="term" value="P:response to sucrose"/>
    <property type="evidence" value="ECO:0007669"/>
    <property type="project" value="UniProtKB-ARBA"/>
</dbReference>
<dbReference type="NCBIfam" id="TIGR01557">
    <property type="entry name" value="myb_SHAQKYF"/>
    <property type="match status" value="1"/>
</dbReference>
<gene>
    <name evidence="10" type="ORF">ZIOFF_021619</name>
</gene>
<evidence type="ECO:0000256" key="4">
    <source>
        <dbReference type="ARBA" id="ARBA00023163"/>
    </source>
</evidence>
<dbReference type="InterPro" id="IPR052245">
    <property type="entry name" value="Plant_Stress_Dev_TF"/>
</dbReference>
<keyword evidence="2" id="KW-0805">Transcription regulation</keyword>
<dbReference type="EMBL" id="JACMSC010000006">
    <property type="protein sequence ID" value="KAG6518215.1"/>
    <property type="molecule type" value="Genomic_DNA"/>
</dbReference>
<protein>
    <submittedName>
        <fullName evidence="10">Uncharacterized protein</fullName>
    </submittedName>
</protein>
<dbReference type="GO" id="GO:0006355">
    <property type="term" value="P:regulation of DNA-templated transcription"/>
    <property type="evidence" value="ECO:0007669"/>
    <property type="project" value="UniProtKB-ARBA"/>
</dbReference>
<evidence type="ECO:0000256" key="5">
    <source>
        <dbReference type="ARBA" id="ARBA00023242"/>
    </source>
</evidence>
<keyword evidence="11" id="KW-1185">Reference proteome</keyword>
<dbReference type="PROSITE" id="PS51294">
    <property type="entry name" value="HTH_MYB"/>
    <property type="match status" value="1"/>
</dbReference>
<sequence length="376" mass="40059">MMAETVCCVAGAATAITRAGEAPSDGEDGHERGCPQRERGGDAPAASEMTRRCSHCSNNGHNSRTCPARGGGVRLFGVRLMEGVVAMKKSASMGCLPSSSASSISPSNSTYAPAAPASPSRDARPHTPAAAASGYASDDPDRGSSSNCRGERKKGIPWTEEEHRMFLMGLQKLGKGDWRGIARNFVMSRTPTQVASHAQKFFIRQSNLSRRKRRSSLFDMVPELVPAPDEQLLPQSVDGLGSEPSEPSRTKLAVESIDTAMVPTMYPTFVITPVSSWPWPPNLAASSSIDGADAMAEPRKIARPTPIFPKEPPARVDEVVSMSKLSIADGGRMETTDVSLELMASSSSPRQSAFHANTSIAVPDLNKNNKCPIHAI</sequence>
<accession>A0A8J5HJ38</accession>
<dbReference type="Proteomes" id="UP000734854">
    <property type="component" value="Unassembled WGS sequence"/>
</dbReference>
<dbReference type="GO" id="GO:0003677">
    <property type="term" value="F:DNA binding"/>
    <property type="evidence" value="ECO:0007669"/>
    <property type="project" value="UniProtKB-KW"/>
</dbReference>
<dbReference type="InterPro" id="IPR009057">
    <property type="entry name" value="Homeodomain-like_sf"/>
</dbReference>
<dbReference type="GO" id="GO:0005634">
    <property type="term" value="C:nucleus"/>
    <property type="evidence" value="ECO:0007669"/>
    <property type="project" value="UniProtKB-SubCell"/>
</dbReference>
<proteinExistence type="predicted"/>
<dbReference type="InterPro" id="IPR017930">
    <property type="entry name" value="Myb_dom"/>
</dbReference>
<evidence type="ECO:0000256" key="6">
    <source>
        <dbReference type="SAM" id="MobiDB-lite"/>
    </source>
</evidence>
<dbReference type="AlphaFoldDB" id="A0A8J5HJ38"/>